<reference evidence="3 4" key="1">
    <citation type="journal article" date="2019" name="New Phytol.">
        <title>Comparative genomics reveals unique wood-decay strategies and fruiting body development in the Schizophyllaceae.</title>
        <authorList>
            <person name="Almasi E."/>
            <person name="Sahu N."/>
            <person name="Krizsan K."/>
            <person name="Balint B."/>
            <person name="Kovacs G.M."/>
            <person name="Kiss B."/>
            <person name="Cseklye J."/>
            <person name="Drula E."/>
            <person name="Henrissat B."/>
            <person name="Nagy I."/>
            <person name="Chovatia M."/>
            <person name="Adam C."/>
            <person name="LaButti K."/>
            <person name="Lipzen A."/>
            <person name="Riley R."/>
            <person name="Grigoriev I.V."/>
            <person name="Nagy L.G."/>
        </authorList>
    </citation>
    <scope>NUCLEOTIDE SEQUENCE [LARGE SCALE GENOMIC DNA]</scope>
    <source>
        <strain evidence="3 4">NL-1724</strain>
    </source>
</reference>
<evidence type="ECO:0000256" key="2">
    <source>
        <dbReference type="SAM" id="MobiDB-lite"/>
    </source>
</evidence>
<feature type="compositionally biased region" description="Low complexity" evidence="2">
    <location>
        <begin position="224"/>
        <end position="238"/>
    </location>
</feature>
<name>A0A550CHI1_9AGAR</name>
<feature type="compositionally biased region" description="Pro residues" evidence="2">
    <location>
        <begin position="1"/>
        <end position="10"/>
    </location>
</feature>
<comment type="caution">
    <text evidence="3">The sequence shown here is derived from an EMBL/GenBank/DDBJ whole genome shotgun (WGS) entry which is preliminary data.</text>
</comment>
<protein>
    <submittedName>
        <fullName evidence="3">Uncharacterized protein</fullName>
    </submittedName>
</protein>
<evidence type="ECO:0000313" key="3">
    <source>
        <dbReference type="EMBL" id="TRM64261.1"/>
    </source>
</evidence>
<accession>A0A550CHI1</accession>
<sequence length="453" mass="46423">MPPKPRPLPPKKLDGERKPSTADMPPPPQPTAILVPEAAAMAGCLKTSAVKAAQIYKFFADARRLGVDKHAQNPPRSLTAALGTQVAKYDQLCDHIESRLLRAIAVLQQELTEEERRIAKAQATAPSSPMSIDPQLPPVANTTTPATSPVVPTNSSARRGSTISLSSLNRAPFPHKLDLSSVRGPADDILGLASGLSSPVTLAPKSARPMSTAEYANDIMAALTSSSSDPSQAPLSAAMGGPPSAQMGAPPGQMGPPPPPSMGAIDLTGDDLNVPGPGDVGGSAEKPIELDLESMEGMQLDMPMDMDMGMNIFHGAEGAGAKADGGQMQQQSQQDTAMFDFSALEGTQKDDNEPSPASLLAQFQSGEGTGTEGTADDLFGDSGALGDGGQNAGIDFGNESFDMGAMNGMPMMDFTDMGNLGEFLGNVGGTDASVGGGGDGTQQVGDAQPSTGP</sequence>
<feature type="coiled-coil region" evidence="1">
    <location>
        <begin position="97"/>
        <end position="124"/>
    </location>
</feature>
<keyword evidence="4" id="KW-1185">Reference proteome</keyword>
<keyword evidence="1" id="KW-0175">Coiled coil</keyword>
<organism evidence="3 4">
    <name type="scientific">Schizophyllum amplum</name>
    <dbReference type="NCBI Taxonomy" id="97359"/>
    <lineage>
        <taxon>Eukaryota</taxon>
        <taxon>Fungi</taxon>
        <taxon>Dikarya</taxon>
        <taxon>Basidiomycota</taxon>
        <taxon>Agaricomycotina</taxon>
        <taxon>Agaricomycetes</taxon>
        <taxon>Agaricomycetidae</taxon>
        <taxon>Agaricales</taxon>
        <taxon>Schizophyllaceae</taxon>
        <taxon>Schizophyllum</taxon>
    </lineage>
</organism>
<feature type="region of interest" description="Disordered" evidence="2">
    <location>
        <begin position="224"/>
        <end position="261"/>
    </location>
</feature>
<feature type="region of interest" description="Disordered" evidence="2">
    <location>
        <begin position="1"/>
        <end position="30"/>
    </location>
</feature>
<dbReference type="EMBL" id="VDMD01000007">
    <property type="protein sequence ID" value="TRM64261.1"/>
    <property type="molecule type" value="Genomic_DNA"/>
</dbReference>
<feature type="region of interest" description="Disordered" evidence="2">
    <location>
        <begin position="426"/>
        <end position="453"/>
    </location>
</feature>
<evidence type="ECO:0000313" key="4">
    <source>
        <dbReference type="Proteomes" id="UP000320762"/>
    </source>
</evidence>
<dbReference type="STRING" id="97359.A0A550CHI1"/>
<gene>
    <name evidence="3" type="ORF">BD626DRAFT_249846</name>
</gene>
<feature type="compositionally biased region" description="Low complexity" evidence="2">
    <location>
        <begin position="441"/>
        <end position="453"/>
    </location>
</feature>
<feature type="region of interest" description="Disordered" evidence="2">
    <location>
        <begin position="365"/>
        <end position="386"/>
    </location>
</feature>
<evidence type="ECO:0000256" key="1">
    <source>
        <dbReference type="SAM" id="Coils"/>
    </source>
</evidence>
<dbReference type="Proteomes" id="UP000320762">
    <property type="component" value="Unassembled WGS sequence"/>
</dbReference>
<dbReference type="OrthoDB" id="3365514at2759"/>
<dbReference type="AlphaFoldDB" id="A0A550CHI1"/>
<feature type="compositionally biased region" description="Basic and acidic residues" evidence="2">
    <location>
        <begin position="11"/>
        <end position="20"/>
    </location>
</feature>
<proteinExistence type="predicted"/>